<dbReference type="InterPro" id="IPR025447">
    <property type="entry name" value="DUF4192"/>
</dbReference>
<dbReference type="KEGG" id="amog:QRX60_17620"/>
<sequence>MTAYLTPGELIGSLPDTCAGTLHVIALPSHADSPTPRRLTSPTGAAFPVSLARRMTTTEIAGHVLAALPADRDTDLVVIVIAENHSRHWLPLRAAIAALEADLRPAGHTVIGRYWAPHTRPGAPWRDYRRPTHLGTVITPGADLDFAAPVQLGGDAPTPTWGLPFTESGETLPADLGRFARRIVPFLVRRGNEANRIVTHATVQAGRGELVDDVAAFAVTTALADNATYGPALLPPNTLDPQRIEQLWMALYRGSTDAAARARLATLIAASAVRRGDRHLAACALAHAHGAPGAATVGLLFQQHASAEVVEHELDETAGRVGATRW</sequence>
<name>A0A9Y2JX48_9PSEU</name>
<accession>A0A9Y2JX48</accession>
<evidence type="ECO:0000313" key="1">
    <source>
        <dbReference type="EMBL" id="WIY05575.1"/>
    </source>
</evidence>
<evidence type="ECO:0000313" key="2">
    <source>
        <dbReference type="Proteomes" id="UP001239397"/>
    </source>
</evidence>
<organism evidence="1 2">
    <name type="scientific">Amycolatopsis mongoliensis</name>
    <dbReference type="NCBI Taxonomy" id="715475"/>
    <lineage>
        <taxon>Bacteria</taxon>
        <taxon>Bacillati</taxon>
        <taxon>Actinomycetota</taxon>
        <taxon>Actinomycetes</taxon>
        <taxon>Pseudonocardiales</taxon>
        <taxon>Pseudonocardiaceae</taxon>
        <taxon>Amycolatopsis</taxon>
    </lineage>
</organism>
<dbReference type="AlphaFoldDB" id="A0A9Y2JX48"/>
<dbReference type="Proteomes" id="UP001239397">
    <property type="component" value="Chromosome"/>
</dbReference>
<dbReference type="RefSeq" id="WP_286001863.1">
    <property type="nucleotide sequence ID" value="NZ_CP127295.1"/>
</dbReference>
<gene>
    <name evidence="1" type="ORF">QRX60_17620</name>
</gene>
<dbReference type="EMBL" id="CP127295">
    <property type="protein sequence ID" value="WIY05575.1"/>
    <property type="molecule type" value="Genomic_DNA"/>
</dbReference>
<protein>
    <submittedName>
        <fullName evidence="1">DUF4192 family protein</fullName>
    </submittedName>
</protein>
<reference evidence="1 2" key="1">
    <citation type="submission" date="2023-06" db="EMBL/GenBank/DDBJ databases">
        <authorList>
            <person name="Oyuntsetseg B."/>
            <person name="Kim S.B."/>
        </authorList>
    </citation>
    <scope>NUCLEOTIDE SEQUENCE [LARGE SCALE GENOMIC DNA]</scope>
    <source>
        <strain evidence="1 2">4-36</strain>
    </source>
</reference>
<keyword evidence="2" id="KW-1185">Reference proteome</keyword>
<proteinExistence type="predicted"/>
<dbReference type="Pfam" id="PF13830">
    <property type="entry name" value="DUF4192"/>
    <property type="match status" value="1"/>
</dbReference>